<sequence>MIRKTLCAALLALAPVTVAHAQDGIDQRIVGEFTPSRDMTSAALGATAAFWAALDRGDLAIAYGLATPALRRAVTLEQFAAAVGPTADFGAPRRVLRLTWYHEQPDYPGTVLAVDWQVSEGETLLGGGYLIWQLQADGTFGLLRLDTTDLRE</sequence>
<feature type="signal peptide" evidence="1">
    <location>
        <begin position="1"/>
        <end position="21"/>
    </location>
</feature>
<proteinExistence type="predicted"/>
<gene>
    <name evidence="2" type="ORF">G8E03_09260</name>
</gene>
<accession>A0A6G7VLL9</accession>
<dbReference type="AlphaFoldDB" id="A0A6G7VLL9"/>
<keyword evidence="1" id="KW-0732">Signal</keyword>
<feature type="chain" id="PRO_5026269492" description="DUF4019 domain-containing protein" evidence="1">
    <location>
        <begin position="22"/>
        <end position="152"/>
    </location>
</feature>
<organism evidence="2 3">
    <name type="scientific">Pontivivens nitratireducens</name>
    <dbReference type="NCBI Taxonomy" id="2758038"/>
    <lineage>
        <taxon>Bacteria</taxon>
        <taxon>Pseudomonadati</taxon>
        <taxon>Pseudomonadota</taxon>
        <taxon>Alphaproteobacteria</taxon>
        <taxon>Rhodobacterales</taxon>
        <taxon>Paracoccaceae</taxon>
        <taxon>Pontivivens</taxon>
    </lineage>
</organism>
<name>A0A6G7VLL9_9RHOB</name>
<evidence type="ECO:0000256" key="1">
    <source>
        <dbReference type="SAM" id="SignalP"/>
    </source>
</evidence>
<evidence type="ECO:0008006" key="4">
    <source>
        <dbReference type="Google" id="ProtNLM"/>
    </source>
</evidence>
<evidence type="ECO:0000313" key="3">
    <source>
        <dbReference type="Proteomes" id="UP000500791"/>
    </source>
</evidence>
<dbReference type="RefSeq" id="WP_166190935.1">
    <property type="nucleotide sequence ID" value="NZ_CP049811.1"/>
</dbReference>
<protein>
    <recommendedName>
        <fullName evidence="4">DUF4019 domain-containing protein</fullName>
    </recommendedName>
</protein>
<dbReference type="EMBL" id="CP049811">
    <property type="protein sequence ID" value="QIK40939.1"/>
    <property type="molecule type" value="Genomic_DNA"/>
</dbReference>
<reference evidence="2 3" key="1">
    <citation type="submission" date="2020-03" db="EMBL/GenBank/DDBJ databases">
        <title>Complete genome sequence of Monaibacterium sp. ALG8 with diverse plasmids.</title>
        <authorList>
            <person name="Sun C."/>
        </authorList>
    </citation>
    <scope>NUCLEOTIDE SEQUENCE [LARGE SCALE GENOMIC DNA]</scope>
    <source>
        <strain evidence="2 3">ALG8</strain>
    </source>
</reference>
<dbReference type="KEGG" id="mon:G8E03_09260"/>
<evidence type="ECO:0000313" key="2">
    <source>
        <dbReference type="EMBL" id="QIK40939.1"/>
    </source>
</evidence>
<dbReference type="Proteomes" id="UP000500791">
    <property type="component" value="Chromosome"/>
</dbReference>
<keyword evidence="3" id="KW-1185">Reference proteome</keyword>